<dbReference type="Pfam" id="PF07703">
    <property type="entry name" value="A2M_BRD"/>
    <property type="match status" value="1"/>
</dbReference>
<dbReference type="Gene3D" id="2.60.40.1930">
    <property type="match status" value="1"/>
</dbReference>
<accession>A0A7S8C6U4</accession>
<comment type="similarity">
    <text evidence="1">Belongs to the protease inhibitor I39 (alpha-2-macroglobulin) family. Bacterial alpha-2-macroglobulin subfamily.</text>
</comment>
<evidence type="ECO:0000313" key="8">
    <source>
        <dbReference type="EMBL" id="QPC44447.1"/>
    </source>
</evidence>
<dbReference type="InterPro" id="IPR002890">
    <property type="entry name" value="MG2"/>
</dbReference>
<dbReference type="Gene3D" id="1.50.10.20">
    <property type="match status" value="1"/>
</dbReference>
<dbReference type="InterPro" id="IPR041246">
    <property type="entry name" value="Bact_MG10"/>
</dbReference>
<keyword evidence="2 6" id="KW-0732">Signal</keyword>
<organism evidence="8 9">
    <name type="scientific">Kaustia mangrovi</name>
    <dbReference type="NCBI Taxonomy" id="2593653"/>
    <lineage>
        <taxon>Bacteria</taxon>
        <taxon>Pseudomonadati</taxon>
        <taxon>Pseudomonadota</taxon>
        <taxon>Alphaproteobacteria</taxon>
        <taxon>Hyphomicrobiales</taxon>
        <taxon>Parvibaculaceae</taxon>
        <taxon>Kaustia</taxon>
    </lineage>
</organism>
<sequence>MRRGRAFLLWSVLLLALASPAHAQQATADNRRIAVSEDGDYYGNDYSTLFDVDLDTCKSRCLDDGKCRAFTYNEAARRCFLKTDFGKLVSAPGAIAGRVVESKAKTAQHPPALTFLPGGVADDATRERQEIVRLRAPQSGGFEALRAAGARAAAAGEPRKAVSAYRSALSVNPDAADVWMALARQTLAIDPKDYSERYDLPRAAISAALNAYRTAGGPDERAQTLAGLAEALARAELYRPALEAYKASLALANAPAVRAAFEALRDEHGFRVVDYTVDSDSASPRICVEFSEPLARLPDGYAQYVTVNERSPEAVEAQDRQICIEGVEHGKRYRVTLRPGIPSTVEEVIESPVALSVYVRDRAPSVRFTGNNFVLPPLGQQTIPLVSVNASDVALKLYRVGDRGLADAVNDDTFLSQLNSYRVDEIAGERGETLWSGSLDVTPELNREVTTGIPVERILKERTPGVYVLTARAQEASDRPWDAQATQWFVVSDIGLSAYSGTDGLHVFARSLSDADPLDGIAIELVARNNDVLATATTDGRGYAHFAAGLARGEGGNAPALVTASRADGSDFGFMDLTGAAFDLSDRGVAGRAAPGALDVFLYTERGIYRPGGTVHMAALMRDDTQRAVADTPLTFVVDRPDGVEHARILSSDGGAGGHTHDLALPPNAMRGTWHVRAYADPNGPALAEQPFLVEDFVPERMELALDARSAMLVPGEPTAIEAAGRYLYGAPAAGLRLEGELVVKPVSTLKGYPGYSFGLAEEETVPERSPLGDLPATNEDGKATIDIVAGALPTTTHPLEAEALIRLREASGRAIERSVTIPVEPSTPLIGLKPLFSGDGVDEGATAAFDVVAVAPDLRRTAASGLTWQLVKLERNFQWYQTGGDWRFEPVTFTRRVADGRVDVAAGEPARISASVDWGRYRLEISGDGPSAPATSVEFTAGRYVATASADTPDTLEVSLDKESYRAGETARLAISPRFAGIAMVTVMGETLISMTPVEVPAEGTVVELPVTEDWGAGAYVTATLYRPADAEEKRMPARAMGLAWLVRDMSDRTLEVALDLPDRVRPDRTLQVPVAVSGAKAGEPVYLTLAAVDVGILNLTRYEAPDPVGWYYGQRRLGMEIRDIYGQLIDGMRGAPGAVRSGGGAGGLSMEGSPPTQELVATFSGIVETDRDGKATVSVPLPQFNGSVRFMAVAWSGDAVGRAARDVTVRDPVVVTASLPRFMAPGDRARLTLEIDNREAPAGDYELAIETTEGLTVPPSDARRTVTLEEDGRQTLAATLAAGETGVQEVTVSLAGQGLDLGQTLRLPVRPASGPVSEREVIPLPADGGTLTLGEDILGDRIGPGATVAVSVMQSGALDVPALLYALDRYPYGCAEQLTSRALPLLYLDQVAATVGLAGEDQVRERIATAITRVLSYQGSNGSFGLWGPGSDDLWLNAYVSDFLTRAREQGYEVPALAFTQALDRLQNALAYAPDVASGGGEDVAYALYVLARNRRAAIGDLRYYADAKLADFGSSLAQAQIGAALAFYGERERARRAFETAVAGLRAEPASSTSRADYGSRLRDAAAVLALMSEAAPAVQPSAALAELVSAERAGARHTSTQEDAWLLLAAHGLMTGSKGLALEVGGKPMSGALFRRYDPTDFRDGPIVLANRSPGRLDAVVTVTGIPRTPRPEGGDGFAISRQYYNLAGEAVSVADVAQNERFVVVLEVTEETPAPSRVLIVDRLPAGFEIDNPSLVESADLSAFSWLPEVETAHTEFRDDRFVAALDRQPDDDRTVTLAYVVRAVTPGRYVHPAATVEDMYRPELSARTAQGAVEVVAPER</sequence>
<dbReference type="InterPro" id="IPR011990">
    <property type="entry name" value="TPR-like_helical_dom_sf"/>
</dbReference>
<dbReference type="InterPro" id="IPR011625">
    <property type="entry name" value="A2M_N_BRD"/>
</dbReference>
<feature type="domain" description="Apple" evidence="7">
    <location>
        <begin position="28"/>
        <end position="107"/>
    </location>
</feature>
<dbReference type="Pfam" id="PF17973">
    <property type="entry name" value="bMG10"/>
    <property type="match status" value="1"/>
</dbReference>
<dbReference type="InterPro" id="IPR003609">
    <property type="entry name" value="Pan_app"/>
</dbReference>
<dbReference type="KEGG" id="kmn:HW532_18130"/>
<dbReference type="InterPro" id="IPR051802">
    <property type="entry name" value="YfhM-like"/>
</dbReference>
<keyword evidence="5" id="KW-0802">TPR repeat</keyword>
<evidence type="ECO:0000256" key="2">
    <source>
        <dbReference type="ARBA" id="ARBA00022729"/>
    </source>
</evidence>
<dbReference type="Pfam" id="PF17962">
    <property type="entry name" value="bMG6"/>
    <property type="match status" value="1"/>
</dbReference>
<dbReference type="CDD" id="cd02891">
    <property type="entry name" value="A2M_like"/>
    <property type="match status" value="1"/>
</dbReference>
<evidence type="ECO:0000313" key="9">
    <source>
        <dbReference type="Proteomes" id="UP000593594"/>
    </source>
</evidence>
<dbReference type="Pfam" id="PF07678">
    <property type="entry name" value="TED_complement"/>
    <property type="match status" value="1"/>
</dbReference>
<dbReference type="InterPro" id="IPR011626">
    <property type="entry name" value="Alpha-macroglobulin_TED"/>
</dbReference>
<dbReference type="InterPro" id="IPR008930">
    <property type="entry name" value="Terpenoid_cyclase/PrenylTrfase"/>
</dbReference>
<dbReference type="Proteomes" id="UP000593594">
    <property type="component" value="Chromosome"/>
</dbReference>
<evidence type="ECO:0000256" key="4">
    <source>
        <dbReference type="ARBA" id="ARBA00023157"/>
    </source>
</evidence>
<keyword evidence="3" id="KW-0677">Repeat</keyword>
<dbReference type="InterPro" id="IPR021868">
    <property type="entry name" value="Alpha_2_Macroglob_MG3"/>
</dbReference>
<dbReference type="SMART" id="SM01360">
    <property type="entry name" value="A2M"/>
    <property type="match status" value="1"/>
</dbReference>
<dbReference type="Pfam" id="PF00207">
    <property type="entry name" value="A2M"/>
    <property type="match status" value="1"/>
</dbReference>
<dbReference type="PROSITE" id="PS50005">
    <property type="entry name" value="TPR"/>
    <property type="match status" value="1"/>
</dbReference>
<dbReference type="PANTHER" id="PTHR40094">
    <property type="entry name" value="ALPHA-2-MACROGLOBULIN HOMOLOG"/>
    <property type="match status" value="1"/>
</dbReference>
<dbReference type="InterPro" id="IPR047565">
    <property type="entry name" value="Alpha-macroglob_thiol-ester_cl"/>
</dbReference>
<dbReference type="InterPro" id="IPR001599">
    <property type="entry name" value="Macroglobln_a2"/>
</dbReference>
<evidence type="ECO:0000259" key="7">
    <source>
        <dbReference type="PROSITE" id="PS50948"/>
    </source>
</evidence>
<protein>
    <submittedName>
        <fullName evidence="8">Alpha-2-macroglobulin family protein</fullName>
    </submittedName>
</protein>
<feature type="chain" id="PRO_5032401189" evidence="6">
    <location>
        <begin position="24"/>
        <end position="1826"/>
    </location>
</feature>
<dbReference type="SMART" id="SM00223">
    <property type="entry name" value="APPLE"/>
    <property type="match status" value="1"/>
</dbReference>
<dbReference type="Pfam" id="PF11974">
    <property type="entry name" value="bMG3"/>
    <property type="match status" value="1"/>
</dbReference>
<evidence type="ECO:0000256" key="3">
    <source>
        <dbReference type="ARBA" id="ARBA00022737"/>
    </source>
</evidence>
<dbReference type="Pfam" id="PF01835">
    <property type="entry name" value="MG2"/>
    <property type="match status" value="1"/>
</dbReference>
<evidence type="ECO:0000256" key="5">
    <source>
        <dbReference type="PROSITE-ProRule" id="PRU00339"/>
    </source>
</evidence>
<proteinExistence type="inferred from homology"/>
<feature type="signal peptide" evidence="6">
    <location>
        <begin position="1"/>
        <end position="23"/>
    </location>
</feature>
<dbReference type="InterPro" id="IPR041462">
    <property type="entry name" value="Bact_A2M_MG6"/>
</dbReference>
<evidence type="ECO:0000256" key="1">
    <source>
        <dbReference type="ARBA" id="ARBA00010556"/>
    </source>
</evidence>
<dbReference type="SMART" id="SM01359">
    <property type="entry name" value="A2M_N_2"/>
    <property type="match status" value="1"/>
</dbReference>
<dbReference type="SMART" id="SM01419">
    <property type="entry name" value="Thiol-ester_cl"/>
    <property type="match status" value="1"/>
</dbReference>
<dbReference type="GO" id="GO:0005615">
    <property type="term" value="C:extracellular space"/>
    <property type="evidence" value="ECO:0007669"/>
    <property type="project" value="InterPro"/>
</dbReference>
<dbReference type="InterPro" id="IPR049120">
    <property type="entry name" value="A2M_bMG2"/>
</dbReference>
<dbReference type="InterPro" id="IPR026284">
    <property type="entry name" value="A2MG_proteobact"/>
</dbReference>
<dbReference type="CDD" id="cd01100">
    <property type="entry name" value="APPLE_Factor_XI_like"/>
    <property type="match status" value="1"/>
</dbReference>
<feature type="repeat" description="TPR" evidence="5">
    <location>
        <begin position="142"/>
        <end position="175"/>
    </location>
</feature>
<dbReference type="Pfam" id="PF21142">
    <property type="entry name" value="A2M_bMG2"/>
    <property type="match status" value="1"/>
</dbReference>
<keyword evidence="4" id="KW-1015">Disulfide bond</keyword>
<dbReference type="PIRSF" id="PIRSF038980">
    <property type="entry name" value="A2M_bac"/>
    <property type="match status" value="1"/>
</dbReference>
<dbReference type="EMBL" id="CP058214">
    <property type="protein sequence ID" value="QPC44447.1"/>
    <property type="molecule type" value="Genomic_DNA"/>
</dbReference>
<dbReference type="Gene3D" id="3.50.4.10">
    <property type="entry name" value="Hepatocyte Growth Factor"/>
    <property type="match status" value="1"/>
</dbReference>
<dbReference type="Pfam" id="PF17972">
    <property type="entry name" value="bMG5"/>
    <property type="match status" value="1"/>
</dbReference>
<keyword evidence="9" id="KW-1185">Reference proteome</keyword>
<dbReference type="Pfam" id="PF00024">
    <property type="entry name" value="PAN_1"/>
    <property type="match status" value="1"/>
</dbReference>
<name>A0A7S8C6U4_9HYPH</name>
<dbReference type="InterPro" id="IPR019734">
    <property type="entry name" value="TPR_rpt"/>
</dbReference>
<gene>
    <name evidence="8" type="ORF">HW532_18130</name>
</gene>
<dbReference type="Gene3D" id="1.25.40.10">
    <property type="entry name" value="Tetratricopeptide repeat domain"/>
    <property type="match status" value="1"/>
</dbReference>
<dbReference type="InterPro" id="IPR000177">
    <property type="entry name" value="Apple"/>
</dbReference>
<dbReference type="InterPro" id="IPR041203">
    <property type="entry name" value="Bact_A2M_MG5"/>
</dbReference>
<dbReference type="SUPFAM" id="SSF57414">
    <property type="entry name" value="Hairpin loop containing domain-like"/>
    <property type="match status" value="1"/>
</dbReference>
<reference evidence="8 9" key="1">
    <citation type="submission" date="2020-06" db="EMBL/GenBank/DDBJ databases">
        <title>Genome sequence of 2 isolates from Red Sea Mangroves.</title>
        <authorList>
            <person name="Sefrji F."/>
            <person name="Michoud G."/>
            <person name="Merlino G."/>
            <person name="Daffonchio D."/>
        </authorList>
    </citation>
    <scope>NUCLEOTIDE SEQUENCE [LARGE SCALE GENOMIC DNA]</scope>
    <source>
        <strain evidence="8 9">R1DC25</strain>
    </source>
</reference>
<dbReference type="GO" id="GO:0006508">
    <property type="term" value="P:proteolysis"/>
    <property type="evidence" value="ECO:0007669"/>
    <property type="project" value="InterPro"/>
</dbReference>
<dbReference type="PROSITE" id="PS50948">
    <property type="entry name" value="PAN"/>
    <property type="match status" value="1"/>
</dbReference>
<evidence type="ECO:0000256" key="6">
    <source>
        <dbReference type="SAM" id="SignalP"/>
    </source>
</evidence>
<dbReference type="RefSeq" id="WP_213161816.1">
    <property type="nucleotide sequence ID" value="NZ_CP058214.1"/>
</dbReference>
<dbReference type="GO" id="GO:0004866">
    <property type="term" value="F:endopeptidase inhibitor activity"/>
    <property type="evidence" value="ECO:0007669"/>
    <property type="project" value="InterPro"/>
</dbReference>
<dbReference type="SUPFAM" id="SSF48452">
    <property type="entry name" value="TPR-like"/>
    <property type="match status" value="1"/>
</dbReference>
<dbReference type="PANTHER" id="PTHR40094:SF1">
    <property type="entry name" value="UBIQUITIN DOMAIN-CONTAINING PROTEIN"/>
    <property type="match status" value="1"/>
</dbReference>
<dbReference type="SUPFAM" id="SSF48239">
    <property type="entry name" value="Terpenoid cyclases/Protein prenyltransferases"/>
    <property type="match status" value="1"/>
</dbReference>